<accession>A0A9E7I3S2</accession>
<dbReference type="AlphaFoldDB" id="A0A9E7I3S2"/>
<dbReference type="Proteomes" id="UP001055439">
    <property type="component" value="Chromosome 8"/>
</dbReference>
<evidence type="ECO:0000313" key="2">
    <source>
        <dbReference type="Proteomes" id="UP001055439"/>
    </source>
</evidence>
<organism evidence="1 2">
    <name type="scientific">Musa troglodytarum</name>
    <name type="common">fe'i banana</name>
    <dbReference type="NCBI Taxonomy" id="320322"/>
    <lineage>
        <taxon>Eukaryota</taxon>
        <taxon>Viridiplantae</taxon>
        <taxon>Streptophyta</taxon>
        <taxon>Embryophyta</taxon>
        <taxon>Tracheophyta</taxon>
        <taxon>Spermatophyta</taxon>
        <taxon>Magnoliopsida</taxon>
        <taxon>Liliopsida</taxon>
        <taxon>Zingiberales</taxon>
        <taxon>Musaceae</taxon>
        <taxon>Musa</taxon>
    </lineage>
</organism>
<keyword evidence="2" id="KW-1185">Reference proteome</keyword>
<name>A0A9E7I3S2_9LILI</name>
<protein>
    <submittedName>
        <fullName evidence="1">Vacuolar cation proton exchanger</fullName>
    </submittedName>
</protein>
<dbReference type="EMBL" id="CP097510">
    <property type="protein sequence ID" value="URE40533.1"/>
    <property type="molecule type" value="Genomic_DNA"/>
</dbReference>
<reference evidence="1" key="1">
    <citation type="submission" date="2022-05" db="EMBL/GenBank/DDBJ databases">
        <title>The Musa troglodytarum L. genome provides insights into the mechanism of non-climacteric behaviour and enrichment of carotenoids.</title>
        <authorList>
            <person name="Wang J."/>
        </authorList>
    </citation>
    <scope>NUCLEOTIDE SEQUENCE</scope>
    <source>
        <tissue evidence="1">Leaf</tissue>
    </source>
</reference>
<evidence type="ECO:0000313" key="1">
    <source>
        <dbReference type="EMBL" id="URE40533.1"/>
    </source>
</evidence>
<sequence length="67" mass="7457">MAGARNMSSLPPRKRSDLEMLVDARSDTLRSFLANLHEVLLGTKLFPLFPVVPLAIAARCFRFGQVN</sequence>
<dbReference type="OrthoDB" id="1699231at2759"/>
<gene>
    <name evidence="1" type="ORF">MUK42_16718</name>
</gene>
<proteinExistence type="predicted"/>